<sequence>NAEDLKYAEEFAQNLKQNLQKEMKAKSKAYYLKKRAEGKAHNHTLRCLARQLIKVIYKMLTEDRDYIIRKELRKVA</sequence>
<name>X1S393_9ZZZZ</name>
<accession>X1S393</accession>
<protein>
    <recommendedName>
        <fullName evidence="3">Transposase IS116/IS110/IS902 family protein</fullName>
    </recommendedName>
</protein>
<evidence type="ECO:0000313" key="2">
    <source>
        <dbReference type="EMBL" id="GAI87363.1"/>
    </source>
</evidence>
<evidence type="ECO:0000256" key="1">
    <source>
        <dbReference type="SAM" id="Coils"/>
    </source>
</evidence>
<reference evidence="2" key="1">
    <citation type="journal article" date="2014" name="Front. Microbiol.">
        <title>High frequency of phylogenetically diverse reductive dehalogenase-homologous genes in deep subseafloor sedimentary metagenomes.</title>
        <authorList>
            <person name="Kawai M."/>
            <person name="Futagami T."/>
            <person name="Toyoda A."/>
            <person name="Takaki Y."/>
            <person name="Nishi S."/>
            <person name="Hori S."/>
            <person name="Arai W."/>
            <person name="Tsubouchi T."/>
            <person name="Morono Y."/>
            <person name="Uchiyama I."/>
            <person name="Ito T."/>
            <person name="Fujiyama A."/>
            <person name="Inagaki F."/>
            <person name="Takami H."/>
        </authorList>
    </citation>
    <scope>NUCLEOTIDE SEQUENCE</scope>
    <source>
        <strain evidence="2">Expedition CK06-06</strain>
    </source>
</reference>
<evidence type="ECO:0008006" key="3">
    <source>
        <dbReference type="Google" id="ProtNLM"/>
    </source>
</evidence>
<keyword evidence="1" id="KW-0175">Coiled coil</keyword>
<comment type="caution">
    <text evidence="2">The sequence shown here is derived from an EMBL/GenBank/DDBJ whole genome shotgun (WGS) entry which is preliminary data.</text>
</comment>
<dbReference type="AlphaFoldDB" id="X1S393"/>
<dbReference type="EMBL" id="BARW01007424">
    <property type="protein sequence ID" value="GAI87363.1"/>
    <property type="molecule type" value="Genomic_DNA"/>
</dbReference>
<feature type="non-terminal residue" evidence="2">
    <location>
        <position position="1"/>
    </location>
</feature>
<proteinExistence type="predicted"/>
<feature type="coiled-coil region" evidence="1">
    <location>
        <begin position="2"/>
        <end position="29"/>
    </location>
</feature>
<organism evidence="2">
    <name type="scientific">marine sediment metagenome</name>
    <dbReference type="NCBI Taxonomy" id="412755"/>
    <lineage>
        <taxon>unclassified sequences</taxon>
        <taxon>metagenomes</taxon>
        <taxon>ecological metagenomes</taxon>
    </lineage>
</organism>
<gene>
    <name evidence="2" type="ORF">S12H4_15455</name>
</gene>